<evidence type="ECO:0000256" key="5">
    <source>
        <dbReference type="ARBA" id="ARBA00023065"/>
    </source>
</evidence>
<evidence type="ECO:0000256" key="6">
    <source>
        <dbReference type="ARBA" id="ARBA00023075"/>
    </source>
</evidence>
<dbReference type="InterPro" id="IPR022615">
    <property type="entry name" value="NqrA_C_domain"/>
</dbReference>
<dbReference type="PANTHER" id="PTHR37839">
    <property type="entry name" value="NA(+)-TRANSLOCATING NADH-QUINONE REDUCTASE SUBUNIT A"/>
    <property type="match status" value="1"/>
</dbReference>
<dbReference type="Pfam" id="PF11973">
    <property type="entry name" value="NQRA_SLBB"/>
    <property type="match status" value="1"/>
</dbReference>
<dbReference type="HAMAP" id="MF_00425">
    <property type="entry name" value="NqrA"/>
    <property type="match status" value="1"/>
</dbReference>
<evidence type="ECO:0000256" key="4">
    <source>
        <dbReference type="ARBA" id="ARBA00023053"/>
    </source>
</evidence>
<dbReference type="InterPro" id="IPR056147">
    <property type="entry name" value="NQRA_N"/>
</dbReference>
<dbReference type="Proteomes" id="UP000054172">
    <property type="component" value="Unassembled WGS sequence"/>
</dbReference>
<comment type="function">
    <text evidence="8">NQR complex catalyzes the reduction of ubiquinone-1 to ubiquinol by two successive reactions, coupled with the transport of Na(+) ions from the cytoplasm to the periplasm. NqrA to NqrE are probably involved in the second step, the conversion of ubisemiquinone to ubiquinol.</text>
</comment>
<comment type="subunit">
    <text evidence="8">Composed of six subunits; NqrA, NqrB, NqrC, NqrD, NqrE and NqrF.</text>
</comment>
<accession>A0A0Q4AXU5</accession>
<evidence type="ECO:0000256" key="2">
    <source>
        <dbReference type="ARBA" id="ARBA00022967"/>
    </source>
</evidence>
<evidence type="ECO:0000256" key="8">
    <source>
        <dbReference type="HAMAP-Rule" id="MF_00425"/>
    </source>
</evidence>
<evidence type="ECO:0000259" key="11">
    <source>
        <dbReference type="Pfam" id="PF24836"/>
    </source>
</evidence>
<dbReference type="Pfam" id="PF05896">
    <property type="entry name" value="NQRA_N"/>
    <property type="match status" value="1"/>
</dbReference>
<dbReference type="GO" id="GO:0016655">
    <property type="term" value="F:oxidoreductase activity, acting on NAD(P)H, quinone or similar compound as acceptor"/>
    <property type="evidence" value="ECO:0007669"/>
    <property type="project" value="UniProtKB-UniRule"/>
</dbReference>
<dbReference type="PATRIC" id="fig|1702214.3.peg.2049"/>
<proteinExistence type="inferred from homology"/>
<evidence type="ECO:0000313" key="13">
    <source>
        <dbReference type="Proteomes" id="UP000054172"/>
    </source>
</evidence>
<gene>
    <name evidence="8" type="primary">nqrA</name>
    <name evidence="12" type="ORF">AL399_05145</name>
</gene>
<dbReference type="EC" id="7.2.1.1" evidence="8"/>
<name>A0A0Q4AXU5_9BACT</name>
<sequence>MANEIKIRKGFTIRLVGQAEKVFKRLPLAGEYSLYPDDFPLLVPGLLVREGDTVLAGSPLLCDKRDPRVRFCSPVNGRVARIERGERRHIDRVVVECDAKDSLEYKDFGAALPATLSCDDIIAKMLQAGVWPMVRQRPFNIVASPDVRPRAVFISAFDTAPLAPDLDFAIKDDGESFQVGVDVLRMLTDGGVHLGVNAKYPPNIAFEEARGVTLHRFSGIHPAGNVGVQIHHVAPVAKGEVVWTLHPLDVVVIGRLFSTGHYDARRIVAVTGSRVAKPRYYLSMVGMPIRTLLDGQLQEPEEKLRIISGNVLTGTKVGLNDGLRFYHHQVTVIPEGNHYEFMGWAMPGFRKLSASRLFTAFLCPHREYDLDTNLHGGRRAFVVNGQYERVFPMRIYPVQLIKAILAGAIEEMEDLGIYEVAEEDFALCDFVCTSKIEAQSIVREGLNRMVKELS</sequence>
<dbReference type="NCBIfam" id="TIGR01936">
    <property type="entry name" value="nqrA"/>
    <property type="match status" value="1"/>
</dbReference>
<keyword evidence="4 8" id="KW-0915">Sodium</keyword>
<keyword evidence="7 8" id="KW-0739">Sodium transport</keyword>
<feature type="domain" description="Na(+)-translocating NADH-quinone reductase subunit A C-terminal" evidence="10">
    <location>
        <begin position="267"/>
        <end position="317"/>
    </location>
</feature>
<keyword evidence="13" id="KW-1185">Reference proteome</keyword>
<dbReference type="InterPro" id="IPR056148">
    <property type="entry name" value="NQRA_2nd"/>
</dbReference>
<dbReference type="EMBL" id="LIIK01000020">
    <property type="protein sequence ID" value="KQM08835.1"/>
    <property type="molecule type" value="Genomic_DNA"/>
</dbReference>
<reference evidence="12" key="1">
    <citation type="submission" date="2015-08" db="EMBL/GenBank/DDBJ databases">
        <title>Candidatus Bacteriodes Periocalifornicus.</title>
        <authorList>
            <person name="McLean J.S."/>
            <person name="Kelley S."/>
        </authorList>
    </citation>
    <scope>NUCLEOTIDE SEQUENCE [LARGE SCALE GENOMIC DNA]</scope>
    <source>
        <strain evidence="12">12B</strain>
    </source>
</reference>
<evidence type="ECO:0000259" key="10">
    <source>
        <dbReference type="Pfam" id="PF11973"/>
    </source>
</evidence>
<dbReference type="InterPro" id="IPR008703">
    <property type="entry name" value="NqrA"/>
</dbReference>
<evidence type="ECO:0000259" key="9">
    <source>
        <dbReference type="Pfam" id="PF05896"/>
    </source>
</evidence>
<evidence type="ECO:0000256" key="3">
    <source>
        <dbReference type="ARBA" id="ARBA00023027"/>
    </source>
</evidence>
<dbReference type="PANTHER" id="PTHR37839:SF1">
    <property type="entry name" value="NA(+)-TRANSLOCATING NADH-QUINONE REDUCTASE SUBUNIT A"/>
    <property type="match status" value="1"/>
</dbReference>
<keyword evidence="1 8" id="KW-0813">Transport</keyword>
<keyword evidence="2 8" id="KW-1278">Translocase</keyword>
<organism evidence="12 13">
    <name type="scientific">Candidatus [Bacteroides] periocalifornicus</name>
    <dbReference type="NCBI Taxonomy" id="1702214"/>
    <lineage>
        <taxon>Bacteria</taxon>
        <taxon>Pseudomonadati</taxon>
        <taxon>Bacteroidota</taxon>
    </lineage>
</organism>
<evidence type="ECO:0000313" key="12">
    <source>
        <dbReference type="EMBL" id="KQM08835.1"/>
    </source>
</evidence>
<dbReference type="GO" id="GO:0006814">
    <property type="term" value="P:sodium ion transport"/>
    <property type="evidence" value="ECO:0007669"/>
    <property type="project" value="UniProtKB-UniRule"/>
</dbReference>
<keyword evidence="5 8" id="KW-0406">Ion transport</keyword>
<feature type="domain" description="NqrA N-terminal barrel-sandwich hybrid" evidence="9">
    <location>
        <begin position="5"/>
        <end position="98"/>
    </location>
</feature>
<dbReference type="AlphaFoldDB" id="A0A0Q4AXU5"/>
<comment type="catalytic activity">
    <reaction evidence="8">
        <text>a ubiquinone + n Na(+)(in) + NADH + H(+) = a ubiquinol + n Na(+)(out) + NAD(+)</text>
        <dbReference type="Rhea" id="RHEA:47748"/>
        <dbReference type="Rhea" id="RHEA-COMP:9565"/>
        <dbReference type="Rhea" id="RHEA-COMP:9566"/>
        <dbReference type="ChEBI" id="CHEBI:15378"/>
        <dbReference type="ChEBI" id="CHEBI:16389"/>
        <dbReference type="ChEBI" id="CHEBI:17976"/>
        <dbReference type="ChEBI" id="CHEBI:29101"/>
        <dbReference type="ChEBI" id="CHEBI:57540"/>
        <dbReference type="ChEBI" id="CHEBI:57945"/>
        <dbReference type="EC" id="7.2.1.1"/>
    </reaction>
</comment>
<keyword evidence="3 8" id="KW-0520">NAD</keyword>
<feature type="domain" description="NqrA second alpha/beta" evidence="11">
    <location>
        <begin position="119"/>
        <end position="261"/>
    </location>
</feature>
<dbReference type="NCBIfam" id="NF003761">
    <property type="entry name" value="PRK05352.1-4"/>
    <property type="match status" value="1"/>
</dbReference>
<protein>
    <recommendedName>
        <fullName evidence="8">Na(+)-translocating NADH-quinone reductase subunit A</fullName>
        <shortName evidence="8">Na(+)-NQR subunit A</shortName>
        <shortName evidence="8">Na(+)-translocating NQR subunit A</shortName>
        <ecNumber evidence="8">7.2.1.1</ecNumber>
    </recommendedName>
    <alternativeName>
        <fullName evidence="8">NQR complex subunit A</fullName>
    </alternativeName>
    <alternativeName>
        <fullName evidence="8">NQR-1 subunit A</fullName>
    </alternativeName>
</protein>
<comment type="caution">
    <text evidence="12">The sequence shown here is derived from an EMBL/GenBank/DDBJ whole genome shotgun (WGS) entry which is preliminary data.</text>
</comment>
<dbReference type="STRING" id="1702214.AL399_05145"/>
<comment type="similarity">
    <text evidence="8">Belongs to the NqrA family.</text>
</comment>
<evidence type="ECO:0000256" key="7">
    <source>
        <dbReference type="ARBA" id="ARBA00023201"/>
    </source>
</evidence>
<dbReference type="Pfam" id="PF24836">
    <property type="entry name" value="NQRA_2nd"/>
    <property type="match status" value="1"/>
</dbReference>
<evidence type="ECO:0000256" key="1">
    <source>
        <dbReference type="ARBA" id="ARBA00022448"/>
    </source>
</evidence>
<keyword evidence="6 8" id="KW-0830">Ubiquinone</keyword>